<dbReference type="Pfam" id="PF00015">
    <property type="entry name" value="MCPsignal"/>
    <property type="match status" value="1"/>
</dbReference>
<gene>
    <name evidence="14" type="ORF">SAMN02745220_01226</name>
</gene>
<dbReference type="GO" id="GO:0006935">
    <property type="term" value="P:chemotaxis"/>
    <property type="evidence" value="ECO:0007669"/>
    <property type="project" value="InterPro"/>
</dbReference>
<dbReference type="EMBL" id="FRFE01000004">
    <property type="protein sequence ID" value="SHO45827.1"/>
    <property type="molecule type" value="Genomic_DNA"/>
</dbReference>
<dbReference type="InterPro" id="IPR003660">
    <property type="entry name" value="HAMP_dom"/>
</dbReference>
<dbReference type="GO" id="GO:0005886">
    <property type="term" value="C:plasma membrane"/>
    <property type="evidence" value="ECO:0007669"/>
    <property type="project" value="UniProtKB-SubCell"/>
</dbReference>
<dbReference type="InterPro" id="IPR004090">
    <property type="entry name" value="Chemotax_Me-accpt_rcpt"/>
</dbReference>
<dbReference type="PRINTS" id="PR00260">
    <property type="entry name" value="CHEMTRNSDUCR"/>
</dbReference>
<name>A0A1M7Y2B5_9BACT</name>
<keyword evidence="2" id="KW-1003">Cell membrane</keyword>
<keyword evidence="15" id="KW-1185">Reference proteome</keyword>
<dbReference type="PANTHER" id="PTHR32089:SF112">
    <property type="entry name" value="LYSOZYME-LIKE PROTEIN-RELATED"/>
    <property type="match status" value="1"/>
</dbReference>
<dbReference type="SUPFAM" id="SSF58104">
    <property type="entry name" value="Methyl-accepting chemotaxis protein (MCP) signaling domain"/>
    <property type="match status" value="1"/>
</dbReference>
<evidence type="ECO:0000256" key="9">
    <source>
        <dbReference type="PROSITE-ProRule" id="PRU00284"/>
    </source>
</evidence>
<dbReference type="SMART" id="SM01049">
    <property type="entry name" value="Cache_2"/>
    <property type="match status" value="1"/>
</dbReference>
<evidence type="ECO:0000256" key="7">
    <source>
        <dbReference type="ARBA" id="ARBA00023224"/>
    </source>
</evidence>
<dbReference type="PROSITE" id="PS50111">
    <property type="entry name" value="CHEMOTAXIS_TRANSDUC_2"/>
    <property type="match status" value="1"/>
</dbReference>
<keyword evidence="5 10" id="KW-1133">Transmembrane helix</keyword>
<dbReference type="InterPro" id="IPR004089">
    <property type="entry name" value="MCPsignal_dom"/>
</dbReference>
<dbReference type="Pfam" id="PF08269">
    <property type="entry name" value="dCache_2"/>
    <property type="match status" value="1"/>
</dbReference>
<proteinExistence type="inferred from homology"/>
<dbReference type="RefSeq" id="WP_073612563.1">
    <property type="nucleotide sequence ID" value="NZ_FRFE01000004.1"/>
</dbReference>
<evidence type="ECO:0000259" key="11">
    <source>
        <dbReference type="PROSITE" id="PS50111"/>
    </source>
</evidence>
<feature type="domain" description="T-SNARE coiled-coil homology" evidence="12">
    <location>
        <begin position="460"/>
        <end position="522"/>
    </location>
</feature>
<dbReference type="InterPro" id="IPR004010">
    <property type="entry name" value="Double_Cache_2"/>
</dbReference>
<dbReference type="Gene3D" id="1.10.8.500">
    <property type="entry name" value="HAMP domain in histidine kinase"/>
    <property type="match status" value="1"/>
</dbReference>
<dbReference type="SMART" id="SM00283">
    <property type="entry name" value="MA"/>
    <property type="match status" value="1"/>
</dbReference>
<dbReference type="GO" id="GO:0007165">
    <property type="term" value="P:signal transduction"/>
    <property type="evidence" value="ECO:0007669"/>
    <property type="project" value="UniProtKB-KW"/>
</dbReference>
<reference evidence="14 15" key="1">
    <citation type="submission" date="2016-12" db="EMBL/GenBank/DDBJ databases">
        <authorList>
            <person name="Song W.-J."/>
            <person name="Kurnit D.M."/>
        </authorList>
    </citation>
    <scope>NUCLEOTIDE SEQUENCE [LARGE SCALE GENOMIC DNA]</scope>
    <source>
        <strain evidence="14 15">DSM 18488</strain>
    </source>
</reference>
<evidence type="ECO:0000256" key="2">
    <source>
        <dbReference type="ARBA" id="ARBA00022475"/>
    </source>
</evidence>
<evidence type="ECO:0000256" key="3">
    <source>
        <dbReference type="ARBA" id="ARBA00022519"/>
    </source>
</evidence>
<evidence type="ECO:0000256" key="1">
    <source>
        <dbReference type="ARBA" id="ARBA00004429"/>
    </source>
</evidence>
<keyword evidence="4 10" id="KW-0812">Transmembrane</keyword>
<dbReference type="Pfam" id="PF00672">
    <property type="entry name" value="HAMP"/>
    <property type="match status" value="1"/>
</dbReference>
<dbReference type="PROSITE" id="PS50192">
    <property type="entry name" value="T_SNARE"/>
    <property type="match status" value="1"/>
</dbReference>
<dbReference type="Gene3D" id="3.30.450.20">
    <property type="entry name" value="PAS domain"/>
    <property type="match status" value="1"/>
</dbReference>
<keyword evidence="6 10" id="KW-0472">Membrane</keyword>
<dbReference type="PANTHER" id="PTHR32089">
    <property type="entry name" value="METHYL-ACCEPTING CHEMOTAXIS PROTEIN MCPB"/>
    <property type="match status" value="1"/>
</dbReference>
<evidence type="ECO:0000259" key="12">
    <source>
        <dbReference type="PROSITE" id="PS50192"/>
    </source>
</evidence>
<dbReference type="STRING" id="1121416.SAMN02745220_01226"/>
<evidence type="ECO:0000256" key="8">
    <source>
        <dbReference type="ARBA" id="ARBA00029447"/>
    </source>
</evidence>
<keyword evidence="3" id="KW-0997">Cell inner membrane</keyword>
<protein>
    <submittedName>
        <fullName evidence="14">Methyl-accepting chemotaxis sensory transducer with Cache sensor</fullName>
    </submittedName>
</protein>
<dbReference type="InterPro" id="IPR000727">
    <property type="entry name" value="T_SNARE_dom"/>
</dbReference>
<feature type="transmembrane region" description="Helical" evidence="10">
    <location>
        <begin position="209"/>
        <end position="231"/>
    </location>
</feature>
<evidence type="ECO:0000313" key="15">
    <source>
        <dbReference type="Proteomes" id="UP000184603"/>
    </source>
</evidence>
<keyword evidence="7 9" id="KW-0807">Transducer</keyword>
<dbReference type="Proteomes" id="UP000184603">
    <property type="component" value="Unassembled WGS sequence"/>
</dbReference>
<feature type="domain" description="HAMP" evidence="13">
    <location>
        <begin position="228"/>
        <end position="282"/>
    </location>
</feature>
<dbReference type="AlphaFoldDB" id="A0A1M7Y2B5"/>
<dbReference type="GO" id="GO:0004888">
    <property type="term" value="F:transmembrane signaling receptor activity"/>
    <property type="evidence" value="ECO:0007669"/>
    <property type="project" value="InterPro"/>
</dbReference>
<dbReference type="PROSITE" id="PS50885">
    <property type="entry name" value="HAMP"/>
    <property type="match status" value="1"/>
</dbReference>
<dbReference type="SMART" id="SM00304">
    <property type="entry name" value="HAMP"/>
    <property type="match status" value="1"/>
</dbReference>
<feature type="domain" description="Methyl-accepting transducer" evidence="11">
    <location>
        <begin position="301"/>
        <end position="537"/>
    </location>
</feature>
<dbReference type="CDD" id="cd06225">
    <property type="entry name" value="HAMP"/>
    <property type="match status" value="1"/>
</dbReference>
<dbReference type="InterPro" id="IPR033480">
    <property type="entry name" value="sCache_2"/>
</dbReference>
<evidence type="ECO:0000256" key="10">
    <source>
        <dbReference type="SAM" id="Phobius"/>
    </source>
</evidence>
<feature type="transmembrane region" description="Helical" evidence="10">
    <location>
        <begin position="12"/>
        <end position="30"/>
    </location>
</feature>
<evidence type="ECO:0000256" key="6">
    <source>
        <dbReference type="ARBA" id="ARBA00023136"/>
    </source>
</evidence>
<evidence type="ECO:0000259" key="13">
    <source>
        <dbReference type="PROSITE" id="PS50885"/>
    </source>
</evidence>
<sequence>MLNRFSVKGRMMVIIATIFALFLIMVFFAIQNGQRVKEEGLKETSEVMLSDQKAKVQVASHAMAVAVGKAVAKGGSAEEKIAIIRELVNDILFEEDKSGYFFVYQGTTNVAFPVKKELEGKNLGDLKDKNGVYVIRELHDRASKGGGFVNYIWPKPGAGDVPKVSYAEMIPGTEMWIGTGVYIDNIEAFQLQLADKMNSQVRSNVMQMLLTAGLVFTGIISLVLVIVYGLVKGLKELIDNVQDVAEGEGDLTKRITITSKDELGELGHWLNVFIEKLQGIIRSISVNTDLVGEEAGSISRIAGNLAGNAQESSSRSQSVAAAAEEMSANLDSVAAAMEQSTTNTNMVASAAEEMTATIHEIADNATRAHEISENAVRQAQSTSERMNRLGVSADAISKVTEAITEISEQTNLLALNATIEAARAGEAGKGFAVVANEIKELAKQTAAATLDIKNKIEGVQKTTNESVKGIEEIVTIINSVNELVATITSAVAEQSSATAEIAQNINQAAEGLAEVNENVSQVSVVSSTISGDIAMVSSASAEVSTSSGDLSNSSKDLEKLARELQMAVANFKI</sequence>
<accession>A0A1M7Y2B5</accession>
<dbReference type="Gene3D" id="1.10.287.950">
    <property type="entry name" value="Methyl-accepting chemotaxis protein"/>
    <property type="match status" value="1"/>
</dbReference>
<evidence type="ECO:0000256" key="4">
    <source>
        <dbReference type="ARBA" id="ARBA00022692"/>
    </source>
</evidence>
<evidence type="ECO:0000313" key="14">
    <source>
        <dbReference type="EMBL" id="SHO45827.1"/>
    </source>
</evidence>
<comment type="subcellular location">
    <subcellularLocation>
        <location evidence="1">Cell inner membrane</location>
        <topology evidence="1">Multi-pass membrane protein</topology>
    </subcellularLocation>
</comment>
<dbReference type="OrthoDB" id="9787709at2"/>
<comment type="similarity">
    <text evidence="8">Belongs to the methyl-accepting chemotaxis (MCP) protein family.</text>
</comment>
<evidence type="ECO:0000256" key="5">
    <source>
        <dbReference type="ARBA" id="ARBA00022989"/>
    </source>
</evidence>
<organism evidence="14 15">
    <name type="scientific">Desulfopila aestuarii DSM 18488</name>
    <dbReference type="NCBI Taxonomy" id="1121416"/>
    <lineage>
        <taxon>Bacteria</taxon>
        <taxon>Pseudomonadati</taxon>
        <taxon>Thermodesulfobacteriota</taxon>
        <taxon>Desulfobulbia</taxon>
        <taxon>Desulfobulbales</taxon>
        <taxon>Desulfocapsaceae</taxon>
        <taxon>Desulfopila</taxon>
    </lineage>
</organism>